<keyword evidence="1" id="KW-1133">Transmembrane helix</keyword>
<reference evidence="2" key="1">
    <citation type="submission" date="2018-05" db="EMBL/GenBank/DDBJ databases">
        <authorList>
            <person name="Lanie J.A."/>
            <person name="Ng W.-L."/>
            <person name="Kazmierczak K.M."/>
            <person name="Andrzejewski T.M."/>
            <person name="Davidsen T.M."/>
            <person name="Wayne K.J."/>
            <person name="Tettelin H."/>
            <person name="Glass J.I."/>
            <person name="Rusch D."/>
            <person name="Podicherti R."/>
            <person name="Tsui H.-C.T."/>
            <person name="Winkler M.E."/>
        </authorList>
    </citation>
    <scope>NUCLEOTIDE SEQUENCE</scope>
</reference>
<evidence type="ECO:0000313" key="2">
    <source>
        <dbReference type="EMBL" id="SVB13354.1"/>
    </source>
</evidence>
<proteinExistence type="predicted"/>
<sequence>RAVWDEFEGLLPDQGFLITDDRIGDPASQDHKLACAIASIEASSQSGSGSGPTLPDVISSLSQDTNGKWMGVSSIKSFEIPMLTSWSMLPPFRKTRLVRGKGDEINMLPIKAIKAAMSDRWQIADHKSPDSETRSMVVCTMPLKNDELPRLNAQVQELLRYDGFFEKNPRTTVALASAQFASNSMTRQTPNLPKRRNILFSMAIGFMAGLWTVGDLAFGWVFGKKPAPLYLHCSRIYTVPGAEDPTREIGTLSSILMVKSGESQGQTQDRPGNDTKENWADAVDSILREPDPA</sequence>
<keyword evidence="1" id="KW-0472">Membrane</keyword>
<name>A0A382BI61_9ZZZZ</name>
<feature type="non-terminal residue" evidence="2">
    <location>
        <position position="1"/>
    </location>
</feature>
<accession>A0A382BI61</accession>
<dbReference type="AlphaFoldDB" id="A0A382BI61"/>
<feature type="transmembrane region" description="Helical" evidence="1">
    <location>
        <begin position="198"/>
        <end position="222"/>
    </location>
</feature>
<gene>
    <name evidence="2" type="ORF">METZ01_LOCUS166208</name>
</gene>
<protein>
    <submittedName>
        <fullName evidence="2">Uncharacterized protein</fullName>
    </submittedName>
</protein>
<keyword evidence="1" id="KW-0812">Transmembrane</keyword>
<organism evidence="2">
    <name type="scientific">marine metagenome</name>
    <dbReference type="NCBI Taxonomy" id="408172"/>
    <lineage>
        <taxon>unclassified sequences</taxon>
        <taxon>metagenomes</taxon>
        <taxon>ecological metagenomes</taxon>
    </lineage>
</organism>
<dbReference type="EMBL" id="UINC01029876">
    <property type="protein sequence ID" value="SVB13354.1"/>
    <property type="molecule type" value="Genomic_DNA"/>
</dbReference>
<evidence type="ECO:0000256" key="1">
    <source>
        <dbReference type="SAM" id="Phobius"/>
    </source>
</evidence>